<accession>A0AAD3XRG7</accession>
<name>A0AAD3XRG7_NEPGR</name>
<dbReference type="AlphaFoldDB" id="A0AAD3XRG7"/>
<sequence length="80" mass="8795">MRNTLVRQGLDGCSPAEIMMPKRGDEIDAEDRVAIVIFGRASQSCAADRIWHVTTLVLMGMTNTRASTWGCGSEVIKMTH</sequence>
<dbReference type="Proteomes" id="UP001279734">
    <property type="component" value="Unassembled WGS sequence"/>
</dbReference>
<protein>
    <submittedName>
        <fullName evidence="1">Uncharacterized protein</fullName>
    </submittedName>
</protein>
<proteinExistence type="predicted"/>
<keyword evidence="2" id="KW-1185">Reference proteome</keyword>
<evidence type="ECO:0000313" key="2">
    <source>
        <dbReference type="Proteomes" id="UP001279734"/>
    </source>
</evidence>
<dbReference type="EMBL" id="BSYO01000014">
    <property type="protein sequence ID" value="GMH14772.1"/>
    <property type="molecule type" value="Genomic_DNA"/>
</dbReference>
<reference evidence="1" key="1">
    <citation type="submission" date="2023-05" db="EMBL/GenBank/DDBJ databases">
        <title>Nepenthes gracilis genome sequencing.</title>
        <authorList>
            <person name="Fukushima K."/>
        </authorList>
    </citation>
    <scope>NUCLEOTIDE SEQUENCE</scope>
    <source>
        <strain evidence="1">SING2019-196</strain>
    </source>
</reference>
<gene>
    <name evidence="1" type="ORF">Nepgr_016613</name>
</gene>
<evidence type="ECO:0000313" key="1">
    <source>
        <dbReference type="EMBL" id="GMH14772.1"/>
    </source>
</evidence>
<comment type="caution">
    <text evidence="1">The sequence shown here is derived from an EMBL/GenBank/DDBJ whole genome shotgun (WGS) entry which is preliminary data.</text>
</comment>
<organism evidence="1 2">
    <name type="scientific">Nepenthes gracilis</name>
    <name type="common">Slender pitcher plant</name>
    <dbReference type="NCBI Taxonomy" id="150966"/>
    <lineage>
        <taxon>Eukaryota</taxon>
        <taxon>Viridiplantae</taxon>
        <taxon>Streptophyta</taxon>
        <taxon>Embryophyta</taxon>
        <taxon>Tracheophyta</taxon>
        <taxon>Spermatophyta</taxon>
        <taxon>Magnoliopsida</taxon>
        <taxon>eudicotyledons</taxon>
        <taxon>Gunneridae</taxon>
        <taxon>Pentapetalae</taxon>
        <taxon>Caryophyllales</taxon>
        <taxon>Nepenthaceae</taxon>
        <taxon>Nepenthes</taxon>
    </lineage>
</organism>